<dbReference type="NCBIfam" id="NF033546">
    <property type="entry name" value="transpos_IS21"/>
    <property type="match status" value="1"/>
</dbReference>
<dbReference type="EMBL" id="BSDS01000001">
    <property type="protein sequence ID" value="GLI36869.1"/>
    <property type="molecule type" value="Genomic_DNA"/>
</dbReference>
<sequence length="411" mass="47982">MDIIALKRQGHSLRWIARKLGIHRKTVKKHLESNSFPAYTRKTVKPSILEPYHQVIRDFLDEDDYQATWIFERLRRMGYAGCYDTVKVFVRSIKEQKCRIAYTRFETEPGLQAQVDWGDFKIVDSSGQTTTVYAFVMVLGFSRAMYVEFVERCTMETFMDCHLRAFRQLRGVPAEILYDNMKHVVVGRENGKPTFNVEFLHFSKHYGFTPRLCPPYSPWVKGKVERPMDYLRESFWRGYLYRSLSRANEDVGTWIAETAHQRIHGTYRQQVSFRWEQEIPHLGLLPASDYDTSLKFFRKVYKDCLISFGGNRYYVAPQVVGKKVLLKVKNGIIRIYHDAELLGTYQIPEGKGQAIGIPPRPSRTSQQMPRYGRDKGKATRGLVTKTLYPEVYRRPLAEYDRYAAGGVSWSN</sequence>
<evidence type="ECO:0000313" key="13">
    <source>
        <dbReference type="EMBL" id="GLI38925.1"/>
    </source>
</evidence>
<evidence type="ECO:0000313" key="12">
    <source>
        <dbReference type="EMBL" id="GLI37495.1"/>
    </source>
</evidence>
<dbReference type="Gene3D" id="3.30.420.10">
    <property type="entry name" value="Ribonuclease H-like superfamily/Ribonuclease H"/>
    <property type="match status" value="1"/>
</dbReference>
<gene>
    <name evidence="8" type="ORF">GHYDROH2_01680</name>
    <name evidence="9" type="ORF">GHYDROH2_03700</name>
    <name evidence="10" type="ORF">GHYDROH2_04800</name>
    <name evidence="11" type="ORF">GHYDROH2_07950</name>
    <name evidence="12" type="ORF">GHYDROH2_09960</name>
    <name evidence="13" type="ORF">GHYDROH2_24260</name>
    <name evidence="14" type="ORF">GHYDROH2_27640</name>
    <name evidence="15" type="ORF">GHYDROH2_29690</name>
    <name evidence="16" type="ORF">GHYDROH2_29890</name>
</gene>
<dbReference type="EMBL" id="BSDS01000001">
    <property type="protein sequence ID" value="GLI36979.1"/>
    <property type="molecule type" value="Genomic_DNA"/>
</dbReference>
<evidence type="ECO:0000313" key="9">
    <source>
        <dbReference type="EMBL" id="GLI36869.1"/>
    </source>
</evidence>
<dbReference type="EMBL" id="BSDS01000002">
    <property type="protein sequence ID" value="GLI39468.1"/>
    <property type="molecule type" value="Genomic_DNA"/>
</dbReference>
<keyword evidence="17" id="KW-1185">Reference proteome</keyword>
<evidence type="ECO:0000313" key="17">
    <source>
        <dbReference type="Proteomes" id="UP001144352"/>
    </source>
</evidence>
<protein>
    <submittedName>
        <fullName evidence="14">IS21 family transposase</fullName>
    </submittedName>
</protein>
<dbReference type="EMBL" id="BSDS01000002">
    <property type="protein sequence ID" value="GLI38925.1"/>
    <property type="molecule type" value="Genomic_DNA"/>
</dbReference>
<dbReference type="GO" id="GO:0006310">
    <property type="term" value="P:DNA recombination"/>
    <property type="evidence" value="ECO:0007669"/>
    <property type="project" value="UniProtKB-KW"/>
</dbReference>
<keyword evidence="4" id="KW-0233">DNA recombination</keyword>
<dbReference type="EMBL" id="BSDS01000001">
    <property type="protein sequence ID" value="GLI37495.1"/>
    <property type="molecule type" value="Genomic_DNA"/>
</dbReference>
<dbReference type="Pfam" id="PF22483">
    <property type="entry name" value="Mu-transpos_C_2"/>
    <property type="match status" value="1"/>
</dbReference>
<dbReference type="Pfam" id="PF00665">
    <property type="entry name" value="rve"/>
    <property type="match status" value="1"/>
</dbReference>
<accession>A0A9W6G2R8</accession>
<evidence type="ECO:0000259" key="7">
    <source>
        <dbReference type="PROSITE" id="PS50994"/>
    </source>
</evidence>
<dbReference type="GO" id="GO:0032196">
    <property type="term" value="P:transposition"/>
    <property type="evidence" value="ECO:0007669"/>
    <property type="project" value="UniProtKB-KW"/>
</dbReference>
<evidence type="ECO:0000313" key="15">
    <source>
        <dbReference type="EMBL" id="GLI39468.1"/>
    </source>
</evidence>
<evidence type="ECO:0000256" key="2">
    <source>
        <dbReference type="ARBA" id="ARBA00022578"/>
    </source>
</evidence>
<dbReference type="GO" id="GO:0003677">
    <property type="term" value="F:DNA binding"/>
    <property type="evidence" value="ECO:0007669"/>
    <property type="project" value="UniProtKB-KW"/>
</dbReference>
<evidence type="ECO:0000313" key="14">
    <source>
        <dbReference type="EMBL" id="GLI39263.1"/>
    </source>
</evidence>
<keyword evidence="3" id="KW-0238">DNA-binding</keyword>
<feature type="domain" description="HTH IS21-type" evidence="6">
    <location>
        <begin position="1"/>
        <end position="60"/>
    </location>
</feature>
<proteinExistence type="inferred from homology"/>
<comment type="caution">
    <text evidence="14">The sequence shown here is derived from an EMBL/GenBank/DDBJ whole genome shotgun (WGS) entry which is preliminary data.</text>
</comment>
<name>A0A9W6G2R8_9BACT</name>
<dbReference type="Proteomes" id="UP001144352">
    <property type="component" value="Unassembled WGS sequence"/>
</dbReference>
<reference evidence="14" key="1">
    <citation type="submission" date="2022-12" db="EMBL/GenBank/DDBJ databases">
        <title>Reference genome sequencing for broad-spectrum identification of bacterial and archaeal isolates by mass spectrometry.</title>
        <authorList>
            <person name="Sekiguchi Y."/>
            <person name="Tourlousse D.M."/>
        </authorList>
    </citation>
    <scope>NUCLEOTIDE SEQUENCE</scope>
    <source>
        <strain evidence="14">H2</strain>
    </source>
</reference>
<dbReference type="GO" id="GO:0015074">
    <property type="term" value="P:DNA integration"/>
    <property type="evidence" value="ECO:0007669"/>
    <property type="project" value="InterPro"/>
</dbReference>
<evidence type="ECO:0000259" key="6">
    <source>
        <dbReference type="PROSITE" id="PS50531"/>
    </source>
</evidence>
<evidence type="ECO:0000313" key="16">
    <source>
        <dbReference type="EMBL" id="GLI39488.1"/>
    </source>
</evidence>
<dbReference type="InterPro" id="IPR054353">
    <property type="entry name" value="IstA-like_C"/>
</dbReference>
<comment type="similarity">
    <text evidence="1">Belongs to the transposase IS21/IS408/IS1162 family.</text>
</comment>
<evidence type="ECO:0000256" key="4">
    <source>
        <dbReference type="ARBA" id="ARBA00023172"/>
    </source>
</evidence>
<evidence type="ECO:0000256" key="3">
    <source>
        <dbReference type="ARBA" id="ARBA00023125"/>
    </source>
</evidence>
<organism evidence="14 17">
    <name type="scientific">Geobacter hydrogenophilus</name>
    <dbReference type="NCBI Taxonomy" id="40983"/>
    <lineage>
        <taxon>Bacteria</taxon>
        <taxon>Pseudomonadati</taxon>
        <taxon>Thermodesulfobacteriota</taxon>
        <taxon>Desulfuromonadia</taxon>
        <taxon>Geobacterales</taxon>
        <taxon>Geobacteraceae</taxon>
        <taxon>Geobacter</taxon>
    </lineage>
</organism>
<dbReference type="InterPro" id="IPR012337">
    <property type="entry name" value="RNaseH-like_sf"/>
</dbReference>
<dbReference type="PANTHER" id="PTHR35004">
    <property type="entry name" value="TRANSPOSASE RV3428C-RELATED"/>
    <property type="match status" value="1"/>
</dbReference>
<keyword evidence="2" id="KW-0815">Transposition</keyword>
<dbReference type="PROSITE" id="PS50994">
    <property type="entry name" value="INTEGRASE"/>
    <property type="match status" value="1"/>
</dbReference>
<dbReference type="EMBL" id="BSDS01000002">
    <property type="protein sequence ID" value="GLI39263.1"/>
    <property type="molecule type" value="Genomic_DNA"/>
</dbReference>
<dbReference type="SUPFAM" id="SSF53098">
    <property type="entry name" value="Ribonuclease H-like"/>
    <property type="match status" value="1"/>
</dbReference>
<evidence type="ECO:0000256" key="1">
    <source>
        <dbReference type="ARBA" id="ARBA00009277"/>
    </source>
</evidence>
<dbReference type="RefSeq" id="WP_214187915.1">
    <property type="nucleotide sequence ID" value="NZ_BSDS01000001.1"/>
</dbReference>
<evidence type="ECO:0000313" key="11">
    <source>
        <dbReference type="EMBL" id="GLI37294.1"/>
    </source>
</evidence>
<dbReference type="EMBL" id="BSDS01000002">
    <property type="protein sequence ID" value="GLI39488.1"/>
    <property type="molecule type" value="Genomic_DNA"/>
</dbReference>
<evidence type="ECO:0000256" key="5">
    <source>
        <dbReference type="SAM" id="MobiDB-lite"/>
    </source>
</evidence>
<dbReference type="EMBL" id="BSDS01000001">
    <property type="protein sequence ID" value="GLI37294.1"/>
    <property type="molecule type" value="Genomic_DNA"/>
</dbReference>
<evidence type="ECO:0000313" key="10">
    <source>
        <dbReference type="EMBL" id="GLI36979.1"/>
    </source>
</evidence>
<feature type="domain" description="Integrase catalytic" evidence="7">
    <location>
        <begin position="105"/>
        <end position="279"/>
    </location>
</feature>
<dbReference type="AlphaFoldDB" id="A0A9W6G2R8"/>
<dbReference type="PROSITE" id="PS50531">
    <property type="entry name" value="HTH_IS21"/>
    <property type="match status" value="1"/>
</dbReference>
<feature type="region of interest" description="Disordered" evidence="5">
    <location>
        <begin position="353"/>
        <end position="375"/>
    </location>
</feature>
<dbReference type="EMBL" id="BSDS01000001">
    <property type="protein sequence ID" value="GLI36667.1"/>
    <property type="molecule type" value="Genomic_DNA"/>
</dbReference>
<dbReference type="InterPro" id="IPR017894">
    <property type="entry name" value="HTH_IS21_transposase_type"/>
</dbReference>
<evidence type="ECO:0000313" key="8">
    <source>
        <dbReference type="EMBL" id="GLI36667.1"/>
    </source>
</evidence>
<dbReference type="InterPro" id="IPR036397">
    <property type="entry name" value="RNaseH_sf"/>
</dbReference>
<dbReference type="InterPro" id="IPR001584">
    <property type="entry name" value="Integrase_cat-core"/>
</dbReference>
<dbReference type="PANTHER" id="PTHR35004:SF6">
    <property type="entry name" value="TRANSPOSASE"/>
    <property type="match status" value="1"/>
</dbReference>